<feature type="region of interest" description="Disordered" evidence="6">
    <location>
        <begin position="1"/>
        <end position="39"/>
    </location>
</feature>
<dbReference type="EMBL" id="SSOP01000007">
    <property type="protein sequence ID" value="KAB5595619.1"/>
    <property type="molecule type" value="Genomic_DNA"/>
</dbReference>
<dbReference type="InterPro" id="IPR027417">
    <property type="entry name" value="P-loop_NTPase"/>
</dbReference>
<gene>
    <name evidence="7" type="ORF">CTheo_857</name>
</gene>
<evidence type="ECO:0000313" key="7">
    <source>
        <dbReference type="EMBL" id="KAB5595619.1"/>
    </source>
</evidence>
<dbReference type="Pfam" id="PF00503">
    <property type="entry name" value="G-alpha"/>
    <property type="match status" value="1"/>
</dbReference>
<dbReference type="GO" id="GO:0001664">
    <property type="term" value="F:G protein-coupled receptor binding"/>
    <property type="evidence" value="ECO:0007669"/>
    <property type="project" value="TreeGrafter"/>
</dbReference>
<dbReference type="InterPro" id="IPR001019">
    <property type="entry name" value="Gprotein_alpha_su"/>
</dbReference>
<accession>A0A5N5QVI0</accession>
<dbReference type="GO" id="GO:0031683">
    <property type="term" value="F:G-protein beta/gamma-subunit complex binding"/>
    <property type="evidence" value="ECO:0007669"/>
    <property type="project" value="InterPro"/>
</dbReference>
<evidence type="ECO:0000256" key="2">
    <source>
        <dbReference type="ARBA" id="ARBA00023134"/>
    </source>
</evidence>
<reference evidence="7 8" key="1">
    <citation type="journal article" date="2019" name="Fungal Biol. Biotechnol.">
        <title>Draft genome sequence of fastidious pathogen Ceratobasidium theobromae, which causes vascular-streak dieback in Theobroma cacao.</title>
        <authorList>
            <person name="Ali S.S."/>
            <person name="Asman A."/>
            <person name="Shao J."/>
            <person name="Firmansyah A.P."/>
            <person name="Susilo A.W."/>
            <person name="Rosmana A."/>
            <person name="McMahon P."/>
            <person name="Junaid M."/>
            <person name="Guest D."/>
            <person name="Kheng T.Y."/>
            <person name="Meinhardt L.W."/>
            <person name="Bailey B.A."/>
        </authorList>
    </citation>
    <scope>NUCLEOTIDE SEQUENCE [LARGE SCALE GENOMIC DNA]</scope>
    <source>
        <strain evidence="7 8">CT2</strain>
    </source>
</reference>
<dbReference type="GO" id="GO:0005834">
    <property type="term" value="C:heterotrimeric G-protein complex"/>
    <property type="evidence" value="ECO:0007669"/>
    <property type="project" value="TreeGrafter"/>
</dbReference>
<dbReference type="SUPFAM" id="SSF47895">
    <property type="entry name" value="Transducin (alpha subunit), insertion domain"/>
    <property type="match status" value="1"/>
</dbReference>
<dbReference type="Proteomes" id="UP000383932">
    <property type="component" value="Unassembled WGS sequence"/>
</dbReference>
<proteinExistence type="predicted"/>
<dbReference type="SUPFAM" id="SSF52540">
    <property type="entry name" value="P-loop containing nucleoside triphosphate hydrolases"/>
    <property type="match status" value="1"/>
</dbReference>
<feature type="binding site" evidence="4">
    <location>
        <begin position="434"/>
        <end position="437"/>
    </location>
    <ligand>
        <name>GTP</name>
        <dbReference type="ChEBI" id="CHEBI:37565"/>
    </ligand>
</feature>
<dbReference type="PRINTS" id="PR00318">
    <property type="entry name" value="GPROTEINA"/>
</dbReference>
<dbReference type="GO" id="GO:0007188">
    <property type="term" value="P:adenylate cyclase-modulating G protein-coupled receptor signaling pathway"/>
    <property type="evidence" value="ECO:0007669"/>
    <property type="project" value="TreeGrafter"/>
</dbReference>
<keyword evidence="5" id="KW-0460">Magnesium</keyword>
<dbReference type="FunFam" id="3.40.50.300:FF:000720">
    <property type="entry name" value="Guanine nucleotide-binding protein G(k) subunit alpha"/>
    <property type="match status" value="1"/>
</dbReference>
<feature type="binding site" evidence="5">
    <location>
        <position position="337"/>
    </location>
    <ligand>
        <name>Mg(2+)</name>
        <dbReference type="ChEBI" id="CHEBI:18420"/>
    </ligand>
</feature>
<feature type="binding site" evidence="4">
    <location>
        <begin position="331"/>
        <end position="337"/>
    </location>
    <ligand>
        <name>GTP</name>
        <dbReference type="ChEBI" id="CHEBI:37565"/>
    </ligand>
</feature>
<dbReference type="PANTHER" id="PTHR10218:SF360">
    <property type="entry name" value="GUANINE NUCLEOTIDE-BINDING PROTEIN SUBUNIT ALPHA HOMOLOG"/>
    <property type="match status" value="1"/>
</dbReference>
<evidence type="ECO:0000256" key="4">
    <source>
        <dbReference type="PIRSR" id="PIRSR601019-1"/>
    </source>
</evidence>
<dbReference type="GO" id="GO:0005525">
    <property type="term" value="F:GTP binding"/>
    <property type="evidence" value="ECO:0007669"/>
    <property type="project" value="UniProtKB-KW"/>
</dbReference>
<dbReference type="SMART" id="SM00275">
    <property type="entry name" value="G_alpha"/>
    <property type="match status" value="1"/>
</dbReference>
<comment type="caution">
    <text evidence="7">The sequence shown here is derived from an EMBL/GenBank/DDBJ whole genome shotgun (WGS) entry which is preliminary data.</text>
</comment>
<sequence>MSKHMRNRSLSDDPFTVLTRPPPDESPADRQKRVAEEQLAKQRSDLIDEQIKRERAARLQAQAVQRKILLLGQAESGKTTTLKQFQLMQSKSAFSAQLNSYRALIYLNVLNSVRRILNAIALPDDNDQVLSDSSSSSSVASYAQHRYPPHLAELAVRLRPLLHIQTILERQFRGPTDPEVIYGPSRRSRRAGSSASSSEDQRPEVTVHAWSSWSERFAPGVKSNLGSPTDSICMDWNSRDDPGRIFVACAEDLIALWEDETVQNALASQRPSIRESPGFFMDDLERVTARGYMPTEGMCCQIDYASCSRQKFYHSSFWKYLITGVVTDDILRARIKTGIGMANLWVAVPCQCFSATSFTYLFTVDVGGARSQRLRWPAYFQDVNAIIFLAPISPFNQTLAEDPRMNRVKDSLLLWQEICRNKVLEKVSIVLFLNKCDLLKAKLAAGVQFKKYMTAYEGLNEWAPVATFLRSKFDEVYRASSTPGKRTLYVHQTSVVDSRTTQKIIENVREQIMKDALAAVGLY</sequence>
<keyword evidence="1 4" id="KW-0547">Nucleotide-binding</keyword>
<evidence type="ECO:0000256" key="5">
    <source>
        <dbReference type="PIRSR" id="PIRSR601019-2"/>
    </source>
</evidence>
<dbReference type="Gene3D" id="3.40.50.300">
    <property type="entry name" value="P-loop containing nucleotide triphosphate hydrolases"/>
    <property type="match status" value="2"/>
</dbReference>
<evidence type="ECO:0000313" key="8">
    <source>
        <dbReference type="Proteomes" id="UP000383932"/>
    </source>
</evidence>
<dbReference type="PANTHER" id="PTHR10218">
    <property type="entry name" value="GTP-BINDING PROTEIN ALPHA SUBUNIT"/>
    <property type="match status" value="1"/>
</dbReference>
<keyword evidence="8" id="KW-1185">Reference proteome</keyword>
<dbReference type="AlphaFoldDB" id="A0A5N5QVI0"/>
<dbReference type="GO" id="GO:0003924">
    <property type="term" value="F:GTPase activity"/>
    <property type="evidence" value="ECO:0007669"/>
    <property type="project" value="InterPro"/>
</dbReference>
<evidence type="ECO:0000256" key="6">
    <source>
        <dbReference type="SAM" id="MobiDB-lite"/>
    </source>
</evidence>
<dbReference type="InterPro" id="IPR011025">
    <property type="entry name" value="GproteinA_insert"/>
</dbReference>
<organism evidence="7 8">
    <name type="scientific">Ceratobasidium theobromae</name>
    <dbReference type="NCBI Taxonomy" id="1582974"/>
    <lineage>
        <taxon>Eukaryota</taxon>
        <taxon>Fungi</taxon>
        <taxon>Dikarya</taxon>
        <taxon>Basidiomycota</taxon>
        <taxon>Agaricomycotina</taxon>
        <taxon>Agaricomycetes</taxon>
        <taxon>Cantharellales</taxon>
        <taxon>Ceratobasidiaceae</taxon>
        <taxon>Ceratobasidium</taxon>
    </lineage>
</organism>
<dbReference type="Gene3D" id="1.10.400.10">
    <property type="entry name" value="GI Alpha 1, domain 2-like"/>
    <property type="match status" value="1"/>
</dbReference>
<feature type="region of interest" description="Disordered" evidence="6">
    <location>
        <begin position="175"/>
        <end position="204"/>
    </location>
</feature>
<protein>
    <submittedName>
        <fullName evidence="7">Guanine nucleotide-binding protein alpha-4 subunit</fullName>
    </submittedName>
</protein>
<dbReference type="OrthoDB" id="5817230at2759"/>
<name>A0A5N5QVI0_9AGAM</name>
<feature type="compositionally biased region" description="Basic and acidic residues" evidence="6">
    <location>
        <begin position="27"/>
        <end position="39"/>
    </location>
</feature>
<keyword evidence="5" id="KW-0479">Metal-binding</keyword>
<evidence type="ECO:0000256" key="3">
    <source>
        <dbReference type="ARBA" id="ARBA00023224"/>
    </source>
</evidence>
<dbReference type="GO" id="GO:0046872">
    <property type="term" value="F:metal ion binding"/>
    <property type="evidence" value="ECO:0007669"/>
    <property type="project" value="UniProtKB-KW"/>
</dbReference>
<dbReference type="GO" id="GO:0005737">
    <property type="term" value="C:cytoplasm"/>
    <property type="evidence" value="ECO:0007669"/>
    <property type="project" value="TreeGrafter"/>
</dbReference>
<evidence type="ECO:0000256" key="1">
    <source>
        <dbReference type="ARBA" id="ARBA00022741"/>
    </source>
</evidence>
<keyword evidence="3" id="KW-0807">Transducer</keyword>
<keyword evidence="2 4" id="KW-0342">GTP-binding</keyword>
<dbReference type="PROSITE" id="PS51882">
    <property type="entry name" value="G_ALPHA"/>
    <property type="match status" value="1"/>
</dbReference>